<keyword evidence="1" id="KW-1133">Transmembrane helix</keyword>
<dbReference type="InterPro" id="IPR036734">
    <property type="entry name" value="Neur_chan_lig-bd_sf"/>
</dbReference>
<evidence type="ECO:0000313" key="3">
    <source>
        <dbReference type="Proteomes" id="UP000192610"/>
    </source>
</evidence>
<sequence>MSEQVYKIPNNKAPKRMQWWMVVLLLAIFTVILMAVGTTLVGMEYKSKKETQLHYRERMDPLQTEPGLTPADTTAIKDVQPIKVSTGIYVDRIEELSMRELSWTVDFYIWFNWSDTLLKSADNFQVIDGSIVSKEKKDEYIQGATHYVLYRIVAKITSVFDEMRFPCDDHLLTVCIEAPSYVRQKLVFIADSVNSSVSSRVKIPGYRIYRQGTVEKPHSYKTSRGDPRLNGIKATFSQYRLGVWIRRDGWGFFLKMFLPLYVAVAVAILAFFIKPTDTDPRFGLGVGALFAAVANSYINSSMLPNTGVMSLADIISIIGTITILLTLIESTISLHLYDRKDKKMLSHRFDRLSFYVLLLGYVTFNISLLLAAAL</sequence>
<dbReference type="Proteomes" id="UP000192610">
    <property type="component" value="Unassembled WGS sequence"/>
</dbReference>
<name>A0A1V9E1B8_9BACT</name>
<evidence type="ECO:0008006" key="4">
    <source>
        <dbReference type="Google" id="ProtNLM"/>
    </source>
</evidence>
<dbReference type="STRING" id="354355.SAMN05660816_02134"/>
<dbReference type="AlphaFoldDB" id="A0A1V9E1B8"/>
<feature type="transmembrane region" description="Helical" evidence="1">
    <location>
        <begin position="20"/>
        <end position="43"/>
    </location>
</feature>
<dbReference type="PANTHER" id="PTHR18945">
    <property type="entry name" value="NEUROTRANSMITTER GATED ION CHANNEL"/>
    <property type="match status" value="1"/>
</dbReference>
<evidence type="ECO:0000313" key="2">
    <source>
        <dbReference type="EMBL" id="OQP39906.1"/>
    </source>
</evidence>
<comment type="caution">
    <text evidence="2">The sequence shown here is derived from an EMBL/GenBank/DDBJ whole genome shotgun (WGS) entry which is preliminary data.</text>
</comment>
<keyword evidence="1" id="KW-0472">Membrane</keyword>
<keyword evidence="1" id="KW-0812">Transmembrane</keyword>
<protein>
    <recommendedName>
        <fullName evidence="4">Neurotransmitter-gated ion-channel ligand-binding domain-containing protein</fullName>
    </recommendedName>
</protein>
<dbReference type="GO" id="GO:0005230">
    <property type="term" value="F:extracellular ligand-gated monoatomic ion channel activity"/>
    <property type="evidence" value="ECO:0007669"/>
    <property type="project" value="InterPro"/>
</dbReference>
<dbReference type="EMBL" id="LVXG01000078">
    <property type="protein sequence ID" value="OQP39906.1"/>
    <property type="molecule type" value="Genomic_DNA"/>
</dbReference>
<gene>
    <name evidence="2" type="ORF">A4H97_16945</name>
</gene>
<dbReference type="InterPro" id="IPR006201">
    <property type="entry name" value="Neur_channel"/>
</dbReference>
<feature type="transmembrane region" description="Helical" evidence="1">
    <location>
        <begin position="310"/>
        <end position="332"/>
    </location>
</feature>
<reference evidence="3" key="1">
    <citation type="submission" date="2016-04" db="EMBL/GenBank/DDBJ databases">
        <authorList>
            <person name="Chen L."/>
            <person name="Zhuang W."/>
            <person name="Wang G."/>
        </authorList>
    </citation>
    <scope>NUCLEOTIDE SEQUENCE [LARGE SCALE GENOMIC DNA]</scope>
    <source>
        <strain evidence="3">17621</strain>
    </source>
</reference>
<dbReference type="SUPFAM" id="SSF63712">
    <property type="entry name" value="Nicotinic receptor ligand binding domain-like"/>
    <property type="match status" value="1"/>
</dbReference>
<feature type="transmembrane region" description="Helical" evidence="1">
    <location>
        <begin position="352"/>
        <end position="373"/>
    </location>
</feature>
<dbReference type="GO" id="GO:0016020">
    <property type="term" value="C:membrane"/>
    <property type="evidence" value="ECO:0007669"/>
    <property type="project" value="InterPro"/>
</dbReference>
<keyword evidence="3" id="KW-1185">Reference proteome</keyword>
<evidence type="ECO:0000256" key="1">
    <source>
        <dbReference type="SAM" id="Phobius"/>
    </source>
</evidence>
<proteinExistence type="predicted"/>
<dbReference type="Gene3D" id="1.20.58.390">
    <property type="entry name" value="Neurotransmitter-gated ion-channel transmembrane domain"/>
    <property type="match status" value="1"/>
</dbReference>
<organism evidence="2 3">
    <name type="scientific">Niastella yeongjuensis</name>
    <dbReference type="NCBI Taxonomy" id="354355"/>
    <lineage>
        <taxon>Bacteria</taxon>
        <taxon>Pseudomonadati</taxon>
        <taxon>Bacteroidota</taxon>
        <taxon>Chitinophagia</taxon>
        <taxon>Chitinophagales</taxon>
        <taxon>Chitinophagaceae</taxon>
        <taxon>Niastella</taxon>
    </lineage>
</organism>
<feature type="transmembrane region" description="Helical" evidence="1">
    <location>
        <begin position="280"/>
        <end position="298"/>
    </location>
</feature>
<dbReference type="InterPro" id="IPR038050">
    <property type="entry name" value="Neuro_actylchol_rec"/>
</dbReference>
<dbReference type="GO" id="GO:0004888">
    <property type="term" value="F:transmembrane signaling receptor activity"/>
    <property type="evidence" value="ECO:0007669"/>
    <property type="project" value="InterPro"/>
</dbReference>
<feature type="transmembrane region" description="Helical" evidence="1">
    <location>
        <begin position="252"/>
        <end position="274"/>
    </location>
</feature>
<accession>A0A1V9E1B8</accession>